<protein>
    <submittedName>
        <fullName evidence="1">Uncharacterized protein</fullName>
    </submittedName>
</protein>
<dbReference type="EMBL" id="JAUHHV010000008">
    <property type="protein sequence ID" value="KAK1416226.1"/>
    <property type="molecule type" value="Genomic_DNA"/>
</dbReference>
<evidence type="ECO:0000313" key="2">
    <source>
        <dbReference type="Proteomes" id="UP001229421"/>
    </source>
</evidence>
<comment type="caution">
    <text evidence="1">The sequence shown here is derived from an EMBL/GenBank/DDBJ whole genome shotgun (WGS) entry which is preliminary data.</text>
</comment>
<dbReference type="AlphaFoldDB" id="A0AAD8K797"/>
<dbReference type="Proteomes" id="UP001229421">
    <property type="component" value="Unassembled WGS sequence"/>
</dbReference>
<gene>
    <name evidence="1" type="ORF">QVD17_32015</name>
</gene>
<organism evidence="1 2">
    <name type="scientific">Tagetes erecta</name>
    <name type="common">African marigold</name>
    <dbReference type="NCBI Taxonomy" id="13708"/>
    <lineage>
        <taxon>Eukaryota</taxon>
        <taxon>Viridiplantae</taxon>
        <taxon>Streptophyta</taxon>
        <taxon>Embryophyta</taxon>
        <taxon>Tracheophyta</taxon>
        <taxon>Spermatophyta</taxon>
        <taxon>Magnoliopsida</taxon>
        <taxon>eudicotyledons</taxon>
        <taxon>Gunneridae</taxon>
        <taxon>Pentapetalae</taxon>
        <taxon>asterids</taxon>
        <taxon>campanulids</taxon>
        <taxon>Asterales</taxon>
        <taxon>Asteraceae</taxon>
        <taxon>Asteroideae</taxon>
        <taxon>Heliantheae alliance</taxon>
        <taxon>Tageteae</taxon>
        <taxon>Tagetes</taxon>
    </lineage>
</organism>
<evidence type="ECO:0000313" key="1">
    <source>
        <dbReference type="EMBL" id="KAK1416226.1"/>
    </source>
</evidence>
<reference evidence="1" key="1">
    <citation type="journal article" date="2023" name="bioRxiv">
        <title>Improved chromosome-level genome assembly for marigold (Tagetes erecta).</title>
        <authorList>
            <person name="Jiang F."/>
            <person name="Yuan L."/>
            <person name="Wang S."/>
            <person name="Wang H."/>
            <person name="Xu D."/>
            <person name="Wang A."/>
            <person name="Fan W."/>
        </authorList>
    </citation>
    <scope>NUCLEOTIDE SEQUENCE</scope>
    <source>
        <strain evidence="1">WSJ</strain>
        <tissue evidence="1">Leaf</tissue>
    </source>
</reference>
<sequence>MHSKISKFVKLNESSMPGSSLKMELAETEIESHVVTDVLILGGVFNVSSSELIRKHKQLMRKEKKKIKEEKYG</sequence>
<keyword evidence="2" id="KW-1185">Reference proteome</keyword>
<proteinExistence type="predicted"/>
<accession>A0AAD8K797</accession>
<name>A0AAD8K797_TARER</name>